<proteinExistence type="predicted"/>
<dbReference type="EMBL" id="AVOT02000094">
    <property type="protein sequence ID" value="MBW0461034.1"/>
    <property type="molecule type" value="Genomic_DNA"/>
</dbReference>
<reference evidence="1" key="1">
    <citation type="submission" date="2021-03" db="EMBL/GenBank/DDBJ databases">
        <title>Draft genome sequence of rust myrtle Austropuccinia psidii MF-1, a brazilian biotype.</title>
        <authorList>
            <person name="Quecine M.C."/>
            <person name="Pachon D.M.R."/>
            <person name="Bonatelli M.L."/>
            <person name="Correr F.H."/>
            <person name="Franceschini L.M."/>
            <person name="Leite T.F."/>
            <person name="Margarido G.R.A."/>
            <person name="Almeida C.A."/>
            <person name="Ferrarezi J.A."/>
            <person name="Labate C.A."/>
        </authorList>
    </citation>
    <scope>NUCLEOTIDE SEQUENCE</scope>
    <source>
        <strain evidence="1">MF-1</strain>
    </source>
</reference>
<organism evidence="1 2">
    <name type="scientific">Austropuccinia psidii MF-1</name>
    <dbReference type="NCBI Taxonomy" id="1389203"/>
    <lineage>
        <taxon>Eukaryota</taxon>
        <taxon>Fungi</taxon>
        <taxon>Dikarya</taxon>
        <taxon>Basidiomycota</taxon>
        <taxon>Pucciniomycotina</taxon>
        <taxon>Pucciniomycetes</taxon>
        <taxon>Pucciniales</taxon>
        <taxon>Sphaerophragmiaceae</taxon>
        <taxon>Austropuccinia</taxon>
    </lineage>
</organism>
<keyword evidence="2" id="KW-1185">Reference proteome</keyword>
<evidence type="ECO:0000313" key="2">
    <source>
        <dbReference type="Proteomes" id="UP000765509"/>
    </source>
</evidence>
<dbReference type="AlphaFoldDB" id="A0A9Q3GB75"/>
<comment type="caution">
    <text evidence="1">The sequence shown here is derived from an EMBL/GenBank/DDBJ whole genome shotgun (WGS) entry which is preliminary data.</text>
</comment>
<name>A0A9Q3GB75_9BASI</name>
<accession>A0A9Q3GB75</accession>
<protein>
    <submittedName>
        <fullName evidence="1">Uncharacterized protein</fullName>
    </submittedName>
</protein>
<dbReference type="Proteomes" id="UP000765509">
    <property type="component" value="Unassembled WGS sequence"/>
</dbReference>
<sequence length="128" mass="14253">MAFGNHQRPPDHLSSIFPLTLRGILPLLHAPHTQGCRSGAYMVLYAIMDPIPSFQIKVPKSNTHFEGGFLNSSVWQSEDHSRIPITWPCKSWVGNFIQDYSKGILRGHTSFQSAVKASSISILHGQLN</sequence>
<evidence type="ECO:0000313" key="1">
    <source>
        <dbReference type="EMBL" id="MBW0461034.1"/>
    </source>
</evidence>
<gene>
    <name evidence="1" type="ORF">O181_000749</name>
</gene>